<dbReference type="PROSITE" id="PS51371">
    <property type="entry name" value="CBS"/>
    <property type="match status" value="1"/>
</dbReference>
<organism evidence="12">
    <name type="scientific">termite gut metagenome</name>
    <dbReference type="NCBI Taxonomy" id="433724"/>
    <lineage>
        <taxon>unclassified sequences</taxon>
        <taxon>metagenomes</taxon>
        <taxon>organismal metagenomes</taxon>
    </lineage>
</organism>
<feature type="domain" description="CBS" evidence="11">
    <location>
        <begin position="99"/>
        <end position="160"/>
    </location>
</feature>
<dbReference type="SUPFAM" id="SSF81340">
    <property type="entry name" value="Clc chloride channel"/>
    <property type="match status" value="1"/>
</dbReference>
<dbReference type="InterPro" id="IPR050368">
    <property type="entry name" value="ClC-type_chloride_channel"/>
</dbReference>
<keyword evidence="3 10" id="KW-0812">Transmembrane</keyword>
<dbReference type="AlphaFoldDB" id="A0A5J4P5C6"/>
<feature type="transmembrane region" description="Helical" evidence="10">
    <location>
        <begin position="44"/>
        <end position="64"/>
    </location>
</feature>
<dbReference type="SMART" id="SM00116">
    <property type="entry name" value="CBS"/>
    <property type="match status" value="1"/>
</dbReference>
<keyword evidence="9" id="KW-0407">Ion channel</keyword>
<gene>
    <name evidence="12" type="ORF">EZS27_044045</name>
</gene>
<evidence type="ECO:0000256" key="5">
    <source>
        <dbReference type="ARBA" id="ARBA00023065"/>
    </source>
</evidence>
<evidence type="ECO:0000313" key="12">
    <source>
        <dbReference type="EMBL" id="KAA6304308.1"/>
    </source>
</evidence>
<keyword evidence="4 10" id="KW-1133">Transmembrane helix</keyword>
<dbReference type="InterPro" id="IPR001807">
    <property type="entry name" value="ClC"/>
</dbReference>
<accession>A0A5J4P5C6</accession>
<keyword evidence="8" id="KW-0868">Chloride</keyword>
<dbReference type="PANTHER" id="PTHR43427:SF6">
    <property type="entry name" value="CHLORIDE CHANNEL PROTEIN CLC-E"/>
    <property type="match status" value="1"/>
</dbReference>
<dbReference type="InterPro" id="IPR000644">
    <property type="entry name" value="CBS_dom"/>
</dbReference>
<dbReference type="Gene3D" id="3.10.580.10">
    <property type="entry name" value="CBS-domain"/>
    <property type="match status" value="1"/>
</dbReference>
<sequence length="174" mass="19627">NSVTFTPNLPEKNFALMGMAGVMSGIMHAPLTGVFLIAELTGGYDLFLPLMIVSVSSYLTIIIFEPHSIYSMRLAKKGQLLTHHKDKAILTLMNVNNVMETDFITVQQDMDLGQLVKIISESRRNIFPVVDRSGALLGIVSLDDIRNIMFRPELYHRFKVSRFMNSVLTRLHNT</sequence>
<feature type="non-terminal residue" evidence="12">
    <location>
        <position position="174"/>
    </location>
</feature>
<feature type="non-terminal residue" evidence="12">
    <location>
        <position position="1"/>
    </location>
</feature>
<dbReference type="Gene3D" id="1.10.3080.10">
    <property type="entry name" value="Clc chloride channel"/>
    <property type="match status" value="1"/>
</dbReference>
<comment type="caution">
    <text evidence="12">The sequence shown here is derived from an EMBL/GenBank/DDBJ whole genome shotgun (WGS) entry which is preliminary data.</text>
</comment>
<name>A0A5J4P5C6_9ZZZZ</name>
<dbReference type="GO" id="GO:0034707">
    <property type="term" value="C:chloride channel complex"/>
    <property type="evidence" value="ECO:0007669"/>
    <property type="project" value="UniProtKB-KW"/>
</dbReference>
<evidence type="ECO:0000256" key="4">
    <source>
        <dbReference type="ARBA" id="ARBA00022989"/>
    </source>
</evidence>
<evidence type="ECO:0000256" key="6">
    <source>
        <dbReference type="ARBA" id="ARBA00023136"/>
    </source>
</evidence>
<evidence type="ECO:0000256" key="3">
    <source>
        <dbReference type="ARBA" id="ARBA00022692"/>
    </source>
</evidence>
<dbReference type="SUPFAM" id="SSF54631">
    <property type="entry name" value="CBS-domain pair"/>
    <property type="match status" value="1"/>
</dbReference>
<evidence type="ECO:0000256" key="1">
    <source>
        <dbReference type="ARBA" id="ARBA00004141"/>
    </source>
</evidence>
<evidence type="ECO:0000256" key="8">
    <source>
        <dbReference type="ARBA" id="ARBA00023214"/>
    </source>
</evidence>
<evidence type="ECO:0000259" key="11">
    <source>
        <dbReference type="PROSITE" id="PS51371"/>
    </source>
</evidence>
<reference evidence="12" key="1">
    <citation type="submission" date="2019-03" db="EMBL/GenBank/DDBJ databases">
        <title>Single cell metagenomics reveals metabolic interactions within the superorganism composed of flagellate Streblomastix strix and complex community of Bacteroidetes bacteria on its surface.</title>
        <authorList>
            <person name="Treitli S.C."/>
            <person name="Kolisko M."/>
            <person name="Husnik F."/>
            <person name="Keeling P."/>
            <person name="Hampl V."/>
        </authorList>
    </citation>
    <scope>NUCLEOTIDE SEQUENCE</scope>
    <source>
        <strain evidence="12">STM</strain>
    </source>
</reference>
<protein>
    <submittedName>
        <fullName evidence="12">Voltage-gated ClC-type chloride channel ClcB</fullName>
    </submittedName>
</protein>
<dbReference type="PANTHER" id="PTHR43427">
    <property type="entry name" value="CHLORIDE CHANNEL PROTEIN CLC-E"/>
    <property type="match status" value="1"/>
</dbReference>
<feature type="transmembrane region" description="Helical" evidence="10">
    <location>
        <begin position="14"/>
        <end position="38"/>
    </location>
</feature>
<evidence type="ECO:0000256" key="10">
    <source>
        <dbReference type="SAM" id="Phobius"/>
    </source>
</evidence>
<evidence type="ECO:0000256" key="2">
    <source>
        <dbReference type="ARBA" id="ARBA00022448"/>
    </source>
</evidence>
<proteinExistence type="predicted"/>
<dbReference type="Pfam" id="PF00654">
    <property type="entry name" value="Voltage_CLC"/>
    <property type="match status" value="1"/>
</dbReference>
<evidence type="ECO:0000256" key="9">
    <source>
        <dbReference type="ARBA" id="ARBA00023303"/>
    </source>
</evidence>
<dbReference type="GO" id="GO:0005254">
    <property type="term" value="F:chloride channel activity"/>
    <property type="evidence" value="ECO:0007669"/>
    <property type="project" value="UniProtKB-KW"/>
</dbReference>
<keyword evidence="7" id="KW-0869">Chloride channel</keyword>
<dbReference type="Pfam" id="PF00571">
    <property type="entry name" value="CBS"/>
    <property type="match status" value="1"/>
</dbReference>
<dbReference type="EMBL" id="SNRY01011618">
    <property type="protein sequence ID" value="KAA6304308.1"/>
    <property type="molecule type" value="Genomic_DNA"/>
</dbReference>
<comment type="subcellular location">
    <subcellularLocation>
        <location evidence="1">Membrane</location>
        <topology evidence="1">Multi-pass membrane protein</topology>
    </subcellularLocation>
</comment>
<evidence type="ECO:0000256" key="7">
    <source>
        <dbReference type="ARBA" id="ARBA00023173"/>
    </source>
</evidence>
<keyword evidence="6 10" id="KW-0472">Membrane</keyword>
<dbReference type="InterPro" id="IPR046342">
    <property type="entry name" value="CBS_dom_sf"/>
</dbReference>
<dbReference type="InterPro" id="IPR014743">
    <property type="entry name" value="Cl-channel_core"/>
</dbReference>
<keyword evidence="2" id="KW-0813">Transport</keyword>
<keyword evidence="5" id="KW-0406">Ion transport</keyword>